<proteinExistence type="predicted"/>
<dbReference type="RefSeq" id="WP_128391461.1">
    <property type="nucleotide sequence ID" value="NZ_SBII01000018.1"/>
</dbReference>
<dbReference type="Proteomes" id="UP000287527">
    <property type="component" value="Unassembled WGS sequence"/>
</dbReference>
<dbReference type="InterPro" id="IPR010662">
    <property type="entry name" value="RBBP9/YdeN"/>
</dbReference>
<dbReference type="EMBL" id="SBII01000018">
    <property type="protein sequence ID" value="RWW91742.1"/>
    <property type="molecule type" value="Genomic_DNA"/>
</dbReference>
<evidence type="ECO:0000313" key="1">
    <source>
        <dbReference type="EMBL" id="RWW91742.1"/>
    </source>
</evidence>
<gene>
    <name evidence="1" type="ORF">EPI11_18410</name>
</gene>
<reference evidence="1 2" key="1">
    <citation type="submission" date="2019-01" db="EMBL/GenBank/DDBJ databases">
        <title>Flavobacterium sp. nov.,isolated from freshwater.</title>
        <authorList>
            <person name="Zhang R."/>
            <person name="Du Z.-J."/>
        </authorList>
    </citation>
    <scope>NUCLEOTIDE SEQUENCE [LARGE SCALE GENOMIC DNA]</scope>
    <source>
        <strain evidence="1 2">1E403</strain>
    </source>
</reference>
<name>A0A444GL89_9FLAO</name>
<dbReference type="AlphaFoldDB" id="A0A444GL89"/>
<sequence length="186" mass="21109">MNYEILFIQGAGSVTTEQEQVIVDALRIKLGDQFTIIYPHMPDADTPSYSAWEAVLTTNLKNLSGKVILLGHSLGASIILKHFSKEPVPDRVLGMILFGVPYWKDQDWDVSEYVIEDDFIGNLSMLDNIYLYHSIDDDVIPANQFTSYRKIIPKVHWRVLSGTDHSYHGAIPNMINDIQELISKTQ</sequence>
<dbReference type="GO" id="GO:0016787">
    <property type="term" value="F:hydrolase activity"/>
    <property type="evidence" value="ECO:0007669"/>
    <property type="project" value="InterPro"/>
</dbReference>
<dbReference type="Pfam" id="PF06821">
    <property type="entry name" value="Ser_hydrolase"/>
    <property type="match status" value="1"/>
</dbReference>
<comment type="caution">
    <text evidence="1">The sequence shown here is derived from an EMBL/GenBank/DDBJ whole genome shotgun (WGS) entry which is preliminary data.</text>
</comment>
<dbReference type="PANTHER" id="PTHR15394">
    <property type="entry name" value="SERINE HYDROLASE RBBP9"/>
    <property type="match status" value="1"/>
</dbReference>
<organism evidence="1 2">
    <name type="scientific">Flavobacterium cerinum</name>
    <dbReference type="NCBI Taxonomy" id="2502784"/>
    <lineage>
        <taxon>Bacteria</taxon>
        <taxon>Pseudomonadati</taxon>
        <taxon>Bacteroidota</taxon>
        <taxon>Flavobacteriia</taxon>
        <taxon>Flavobacteriales</taxon>
        <taxon>Flavobacteriaceae</taxon>
        <taxon>Flavobacterium</taxon>
    </lineage>
</organism>
<dbReference type="SUPFAM" id="SSF53474">
    <property type="entry name" value="alpha/beta-Hydrolases"/>
    <property type="match status" value="1"/>
</dbReference>
<dbReference type="InterPro" id="IPR029058">
    <property type="entry name" value="AB_hydrolase_fold"/>
</dbReference>
<keyword evidence="2" id="KW-1185">Reference proteome</keyword>
<dbReference type="PANTHER" id="PTHR15394:SF3">
    <property type="entry name" value="SERINE HYDROLASE RBBP9"/>
    <property type="match status" value="1"/>
</dbReference>
<evidence type="ECO:0000313" key="2">
    <source>
        <dbReference type="Proteomes" id="UP000287527"/>
    </source>
</evidence>
<dbReference type="Gene3D" id="3.40.50.1820">
    <property type="entry name" value="alpha/beta hydrolase"/>
    <property type="match status" value="1"/>
</dbReference>
<dbReference type="OrthoDB" id="9804993at2"/>
<evidence type="ECO:0008006" key="3">
    <source>
        <dbReference type="Google" id="ProtNLM"/>
    </source>
</evidence>
<protein>
    <recommendedName>
        <fullName evidence="3">Serine hydrolase family protein</fullName>
    </recommendedName>
</protein>
<accession>A0A444GL89</accession>